<evidence type="ECO:0008006" key="3">
    <source>
        <dbReference type="Google" id="ProtNLM"/>
    </source>
</evidence>
<dbReference type="AlphaFoldDB" id="A0A1E1LJI9"/>
<keyword evidence="2" id="KW-1185">Reference proteome</keyword>
<dbReference type="EMBL" id="FJUX01000131">
    <property type="protein sequence ID" value="CZT10671.1"/>
    <property type="molecule type" value="Genomic_DNA"/>
</dbReference>
<dbReference type="Gene3D" id="1.10.510.10">
    <property type="entry name" value="Transferase(Phosphotransferase) domain 1"/>
    <property type="match status" value="1"/>
</dbReference>
<gene>
    <name evidence="1" type="ORF">RAG0_15088</name>
</gene>
<name>A0A1E1LJI9_9HELO</name>
<protein>
    <recommendedName>
        <fullName evidence="3">Protein kinase domain-containing protein</fullName>
    </recommendedName>
</protein>
<organism evidence="1 2">
    <name type="scientific">Rhynchosporium agropyri</name>
    <dbReference type="NCBI Taxonomy" id="914238"/>
    <lineage>
        <taxon>Eukaryota</taxon>
        <taxon>Fungi</taxon>
        <taxon>Dikarya</taxon>
        <taxon>Ascomycota</taxon>
        <taxon>Pezizomycotina</taxon>
        <taxon>Leotiomycetes</taxon>
        <taxon>Helotiales</taxon>
        <taxon>Ploettnerulaceae</taxon>
        <taxon>Rhynchosporium</taxon>
    </lineage>
</organism>
<dbReference type="InterPro" id="IPR011009">
    <property type="entry name" value="Kinase-like_dom_sf"/>
</dbReference>
<proteinExistence type="predicted"/>
<sequence length="278" mass="31601">MAEVLSHNQRIWVISERWNNSSAECLEVSAFDGFSAYTGNLPLTEKSNFSLGSYPNSSKFDRIFKDLRRLPEQHLYPAYQNKFTQFDTTTVDMWSDGEYYFKAPSISEYNDDDAIAKLTLEEVDTNEVLKNHPHPNLGVYLGCIVHKGLIVRLAFRKYFNVLPDRVWVPNSTIDFPAEARIKCMDGIAAAAKHLHLLGYAHNDISPSNIMFDGNDVPILIDLDSCGRFGSKIRKGGAVNRWRSSVQDGGKSFEVADVECDELAIEYLRKWLMEDSTNR</sequence>
<reference evidence="2" key="1">
    <citation type="submission" date="2016-03" db="EMBL/GenBank/DDBJ databases">
        <authorList>
            <person name="Guldener U."/>
        </authorList>
    </citation>
    <scope>NUCLEOTIDE SEQUENCE [LARGE SCALE GENOMIC DNA]</scope>
    <source>
        <strain evidence="2">04CH-RAC-A.6.1</strain>
    </source>
</reference>
<dbReference type="SUPFAM" id="SSF56112">
    <property type="entry name" value="Protein kinase-like (PK-like)"/>
    <property type="match status" value="1"/>
</dbReference>
<accession>A0A1E1LJI9</accession>
<evidence type="ECO:0000313" key="1">
    <source>
        <dbReference type="EMBL" id="CZT10671.1"/>
    </source>
</evidence>
<evidence type="ECO:0000313" key="2">
    <source>
        <dbReference type="Proteomes" id="UP000178912"/>
    </source>
</evidence>
<dbReference type="Proteomes" id="UP000178912">
    <property type="component" value="Unassembled WGS sequence"/>
</dbReference>
<dbReference type="OrthoDB" id="4062651at2759"/>